<organism evidence="1 2">
    <name type="scientific">Rangifer tarandus platyrhynchus</name>
    <name type="common">Svalbard reindeer</name>
    <dbReference type="NCBI Taxonomy" id="3082113"/>
    <lineage>
        <taxon>Eukaryota</taxon>
        <taxon>Metazoa</taxon>
        <taxon>Chordata</taxon>
        <taxon>Craniata</taxon>
        <taxon>Vertebrata</taxon>
        <taxon>Euteleostomi</taxon>
        <taxon>Mammalia</taxon>
        <taxon>Eutheria</taxon>
        <taxon>Laurasiatheria</taxon>
        <taxon>Artiodactyla</taxon>
        <taxon>Ruminantia</taxon>
        <taxon>Pecora</taxon>
        <taxon>Cervidae</taxon>
        <taxon>Odocoileinae</taxon>
        <taxon>Rangifer</taxon>
    </lineage>
</organism>
<dbReference type="Proteomes" id="UP001176941">
    <property type="component" value="Chromosome 1"/>
</dbReference>
<proteinExistence type="predicted"/>
<name>A0ABN8XRB9_RANTA</name>
<keyword evidence="2" id="KW-1185">Reference proteome</keyword>
<gene>
    <name evidence="1" type="ORF">MRATA1EN1_LOCUS907</name>
</gene>
<dbReference type="EMBL" id="OX459937">
    <property type="protein sequence ID" value="CAI9151945.1"/>
    <property type="molecule type" value="Genomic_DNA"/>
</dbReference>
<evidence type="ECO:0000313" key="2">
    <source>
        <dbReference type="Proteomes" id="UP001176941"/>
    </source>
</evidence>
<accession>A0ABN8XRB9</accession>
<sequence>MGIGPLGKAWRSFMGELSCMEVLFQEEGPQRDTTHFKRANKCLLILKAAPKLPFPVTALNERQEINVTGGKKLSLGGSVVKNLPAMQETWVLSLGRKDSLEKKTATHSSILAGKSMDRGMVGYRLWGHEESDTT</sequence>
<protein>
    <submittedName>
        <fullName evidence="1">Uncharacterized protein</fullName>
    </submittedName>
</protein>
<evidence type="ECO:0000313" key="1">
    <source>
        <dbReference type="EMBL" id="CAI9151945.1"/>
    </source>
</evidence>
<reference evidence="1" key="1">
    <citation type="submission" date="2023-04" db="EMBL/GenBank/DDBJ databases">
        <authorList>
            <consortium name="ELIXIR-Norway"/>
        </authorList>
    </citation>
    <scope>NUCLEOTIDE SEQUENCE [LARGE SCALE GENOMIC DNA]</scope>
</reference>